<protein>
    <submittedName>
        <fullName evidence="2">Uncharacterized protein</fullName>
    </submittedName>
</protein>
<accession>A0ABV7CYU5</accession>
<dbReference type="Proteomes" id="UP001595279">
    <property type="component" value="Unassembled WGS sequence"/>
</dbReference>
<dbReference type="EMBL" id="JBHRSA010000053">
    <property type="protein sequence ID" value="MFC3041477.1"/>
    <property type="molecule type" value="Genomic_DNA"/>
</dbReference>
<reference evidence="3" key="1">
    <citation type="journal article" date="2019" name="Int. J. Syst. Evol. Microbiol.">
        <title>The Global Catalogue of Microorganisms (GCM) 10K type strain sequencing project: providing services to taxonomists for standard genome sequencing and annotation.</title>
        <authorList>
            <consortium name="The Broad Institute Genomics Platform"/>
            <consortium name="The Broad Institute Genome Sequencing Center for Infectious Disease"/>
            <person name="Wu L."/>
            <person name="Ma J."/>
        </authorList>
    </citation>
    <scope>NUCLEOTIDE SEQUENCE [LARGE SCALE GENOMIC DNA]</scope>
    <source>
        <strain evidence="3">KCTC 13128</strain>
    </source>
</reference>
<proteinExistence type="predicted"/>
<organism evidence="2 3">
    <name type="scientific">Virgibacillus xinjiangensis</name>
    <dbReference type="NCBI Taxonomy" id="393090"/>
    <lineage>
        <taxon>Bacteria</taxon>
        <taxon>Bacillati</taxon>
        <taxon>Bacillota</taxon>
        <taxon>Bacilli</taxon>
        <taxon>Bacillales</taxon>
        <taxon>Bacillaceae</taxon>
        <taxon>Virgibacillus</taxon>
    </lineage>
</organism>
<dbReference type="PROSITE" id="PS51257">
    <property type="entry name" value="PROKAR_LIPOPROTEIN"/>
    <property type="match status" value="1"/>
</dbReference>
<feature type="chain" id="PRO_5045140754" evidence="1">
    <location>
        <begin position="24"/>
        <end position="436"/>
    </location>
</feature>
<gene>
    <name evidence="2" type="ORF">ACFOGI_14610</name>
</gene>
<evidence type="ECO:0000313" key="2">
    <source>
        <dbReference type="EMBL" id="MFC3041477.1"/>
    </source>
</evidence>
<keyword evidence="1" id="KW-0732">Signal</keyword>
<feature type="signal peptide" evidence="1">
    <location>
        <begin position="1"/>
        <end position="23"/>
    </location>
</feature>
<evidence type="ECO:0000313" key="3">
    <source>
        <dbReference type="Proteomes" id="UP001595279"/>
    </source>
</evidence>
<comment type="caution">
    <text evidence="2">The sequence shown here is derived from an EMBL/GenBank/DDBJ whole genome shotgun (WGS) entry which is preliminary data.</text>
</comment>
<evidence type="ECO:0000256" key="1">
    <source>
        <dbReference type="SAM" id="SignalP"/>
    </source>
</evidence>
<keyword evidence="3" id="KW-1185">Reference proteome</keyword>
<name>A0ABV7CYU5_9BACI</name>
<sequence length="436" mass="51256">MKRAGLMLLGFLFLYACSTADRAETDNTDDEKDDAPGTTYGFVQEEDTDDPGNWLLPHSYQVTVDDSFERLSRYETDTSEEKMFFWHKPSADDFPFTLETTSSDLEKEVPTMEVKPFNKSRYVYAKQRFSLGEEPTEAEIQEMIESVTQEVEENSALHLEELREETVERIKRLQEMEGMEGEPTVHTTDDYDIEPYTYMIESEPQPGVIHYELIGELEHTYLRTAISVPEQKKEELLETMLASVRTITDQEEDFHEEVVLDKPKNLSYEPAENLQGSYPEVGYSFELPEAATFRYSFPAYHVYRYTFDTIYEESIEREHFTLRSSEIVIRVEQEEHARNREEEMRNRGLDDFVPFQHDRAQSITYLHEKEGFDTGIFTTAIRVDFDGYEEYWFLKETDGHVYEVTFDIALDAPEYEELLDDYLNVVRTFELKDVEE</sequence>
<dbReference type="RefSeq" id="WP_390274101.1">
    <property type="nucleotide sequence ID" value="NZ_JBHRSA010000053.1"/>
</dbReference>